<evidence type="ECO:0000313" key="2">
    <source>
        <dbReference type="Proteomes" id="UP001432209"/>
    </source>
</evidence>
<dbReference type="Gene3D" id="1.10.600.10">
    <property type="entry name" value="Farnesyl Diphosphate Synthase"/>
    <property type="match status" value="1"/>
</dbReference>
<proteinExistence type="predicted"/>
<accession>A0ABZ1ZY29</accession>
<evidence type="ECO:0000313" key="1">
    <source>
        <dbReference type="EMBL" id="WUX51367.1"/>
    </source>
</evidence>
<gene>
    <name evidence="1" type="ORF">OG442_07365</name>
</gene>
<dbReference type="SUPFAM" id="SSF48576">
    <property type="entry name" value="Terpenoid synthases"/>
    <property type="match status" value="1"/>
</dbReference>
<protein>
    <recommendedName>
        <fullName evidence="3">Terpene synthase</fullName>
    </recommendedName>
</protein>
<dbReference type="EMBL" id="CP109495">
    <property type="protein sequence ID" value="WUX51367.1"/>
    <property type="molecule type" value="Genomic_DNA"/>
</dbReference>
<organism evidence="1 2">
    <name type="scientific">Streptomyces niveus</name>
    <name type="common">Streptomyces spheroides</name>
    <dbReference type="NCBI Taxonomy" id="193462"/>
    <lineage>
        <taxon>Bacteria</taxon>
        <taxon>Bacillati</taxon>
        <taxon>Actinomycetota</taxon>
        <taxon>Actinomycetes</taxon>
        <taxon>Kitasatosporales</taxon>
        <taxon>Streptomycetaceae</taxon>
        <taxon>Streptomyces</taxon>
    </lineage>
</organism>
<keyword evidence="2" id="KW-1185">Reference proteome</keyword>
<name>A0ABZ1ZY29_STRNV</name>
<evidence type="ECO:0008006" key="3">
    <source>
        <dbReference type="Google" id="ProtNLM"/>
    </source>
</evidence>
<reference evidence="1" key="1">
    <citation type="submission" date="2022-10" db="EMBL/GenBank/DDBJ databases">
        <title>The complete genomes of actinobacterial strains from the NBC collection.</title>
        <authorList>
            <person name="Joergensen T.S."/>
            <person name="Alvarez Arevalo M."/>
            <person name="Sterndorff E.B."/>
            <person name="Faurdal D."/>
            <person name="Vuksanovic O."/>
            <person name="Mourched A.-S."/>
            <person name="Charusanti P."/>
            <person name="Shaw S."/>
            <person name="Blin K."/>
            <person name="Weber T."/>
        </authorList>
    </citation>
    <scope>NUCLEOTIDE SEQUENCE</scope>
    <source>
        <strain evidence="1">NBC_01432</strain>
    </source>
</reference>
<dbReference type="InterPro" id="IPR008949">
    <property type="entry name" value="Isoprenoid_synthase_dom_sf"/>
</dbReference>
<dbReference type="Pfam" id="PF19086">
    <property type="entry name" value="Terpene_syn_C_2"/>
    <property type="match status" value="1"/>
</dbReference>
<dbReference type="Proteomes" id="UP001432209">
    <property type="component" value="Chromosome"/>
</dbReference>
<dbReference type="RefSeq" id="WP_329075021.1">
    <property type="nucleotide sequence ID" value="NZ_CP109495.1"/>
</dbReference>
<sequence length="356" mass="39333">MTVPAHVPFDFYCPFPPEENPGKAALAENSIRWTQKFAFGHSPEKLLAYGGGGALLTTHLFPWARGEAAQVLSDYSAWAFLINDSVIPPDADRPLGDVVEEIARCVQVCWTAGALPDCTTPLVVAAGEVFDRMKRVLTPIQFVRFTRTQTEWLQTMLWELAMRERGHHPGVNEYIAMRIGAVGCFATLGYIDGLAMTKLPETELSTPKVRAACLAALFAAALDNDRYSLTKEAGRPKYNIFSALRTDDPNLTEAQSITEGIALRDRILHLYTRLRAEILPTASLDLRRYLHCVENVVSGNLYFGTHALRYYAPGGGPQVTVSEHAPPGTCLTAPPYPAISWWWDQLRATAGRGSIR</sequence>